<reference evidence="3" key="1">
    <citation type="submission" date="2020-11" db="EMBL/GenBank/DDBJ databases">
        <authorList>
            <consortium name="DOE Joint Genome Institute"/>
            <person name="Ahrendt S."/>
            <person name="Riley R."/>
            <person name="Andreopoulos W."/>
            <person name="Labutti K."/>
            <person name="Pangilinan J."/>
            <person name="Ruiz-Duenas F.J."/>
            <person name="Barrasa J.M."/>
            <person name="Sanchez-Garcia M."/>
            <person name="Camarero S."/>
            <person name="Miyauchi S."/>
            <person name="Serrano A."/>
            <person name="Linde D."/>
            <person name="Babiker R."/>
            <person name="Drula E."/>
            <person name="Ayuso-Fernandez I."/>
            <person name="Pacheco R."/>
            <person name="Padilla G."/>
            <person name="Ferreira P."/>
            <person name="Barriuso J."/>
            <person name="Kellner H."/>
            <person name="Castanera R."/>
            <person name="Alfaro M."/>
            <person name="Ramirez L."/>
            <person name="Pisabarro A.G."/>
            <person name="Kuo A."/>
            <person name="Tritt A."/>
            <person name="Lipzen A."/>
            <person name="He G."/>
            <person name="Yan M."/>
            <person name="Ng V."/>
            <person name="Cullen D."/>
            <person name="Martin F."/>
            <person name="Rosso M.-N."/>
            <person name="Henrissat B."/>
            <person name="Hibbett D."/>
            <person name="Martinez A.T."/>
            <person name="Grigoriev I.V."/>
        </authorList>
    </citation>
    <scope>NUCLEOTIDE SEQUENCE</scope>
    <source>
        <strain evidence="3">CBS 506.95</strain>
    </source>
</reference>
<feature type="region of interest" description="Disordered" evidence="1">
    <location>
        <begin position="20"/>
        <end position="44"/>
    </location>
</feature>
<evidence type="ECO:0000313" key="3">
    <source>
        <dbReference type="EMBL" id="KAF9533179.1"/>
    </source>
</evidence>
<accession>A0A9P6JUU7</accession>
<sequence length="309" mass="33808">MSKFFTLLLLSLCISLVSARPGPKTKAAGSRSKASAPASRVKAPHVQRNDLQAVFSDTSPSPCAPLDLDDVQSLPGWSKLQQYAVSTWGEGDVDATINPAGYKDRPAVICAVSPVNVTSEGKPNCTTTRVEIPADKKSHTIKVDMGYTNIGNWNITNVTSAAHAEFFMAKFQMPNITEKRLNGIIGKGAFINAPRNGFETFATNITYKKSTVTAANGKICLGTVLNEQCTIPAKGKIQLAASGYVWFTYKTKRAPVANPKGGKHKRFAVKIEDVLETSERSVFIDFSGFMNATMRSDYFDECRWNFRLY</sequence>
<protein>
    <submittedName>
        <fullName evidence="3">Uncharacterized protein</fullName>
    </submittedName>
</protein>
<dbReference type="OrthoDB" id="3010635at2759"/>
<evidence type="ECO:0000313" key="4">
    <source>
        <dbReference type="Proteomes" id="UP000807306"/>
    </source>
</evidence>
<dbReference type="EMBL" id="MU157829">
    <property type="protein sequence ID" value="KAF9533179.1"/>
    <property type="molecule type" value="Genomic_DNA"/>
</dbReference>
<evidence type="ECO:0000256" key="2">
    <source>
        <dbReference type="SAM" id="SignalP"/>
    </source>
</evidence>
<evidence type="ECO:0000256" key="1">
    <source>
        <dbReference type="SAM" id="MobiDB-lite"/>
    </source>
</evidence>
<name>A0A9P6JUU7_9AGAR</name>
<proteinExistence type="predicted"/>
<feature type="signal peptide" evidence="2">
    <location>
        <begin position="1"/>
        <end position="19"/>
    </location>
</feature>
<keyword evidence="4" id="KW-1185">Reference proteome</keyword>
<feature type="chain" id="PRO_5040223110" evidence="2">
    <location>
        <begin position="20"/>
        <end position="309"/>
    </location>
</feature>
<organism evidence="3 4">
    <name type="scientific">Crepidotus variabilis</name>
    <dbReference type="NCBI Taxonomy" id="179855"/>
    <lineage>
        <taxon>Eukaryota</taxon>
        <taxon>Fungi</taxon>
        <taxon>Dikarya</taxon>
        <taxon>Basidiomycota</taxon>
        <taxon>Agaricomycotina</taxon>
        <taxon>Agaricomycetes</taxon>
        <taxon>Agaricomycetidae</taxon>
        <taxon>Agaricales</taxon>
        <taxon>Agaricineae</taxon>
        <taxon>Crepidotaceae</taxon>
        <taxon>Crepidotus</taxon>
    </lineage>
</organism>
<dbReference type="Proteomes" id="UP000807306">
    <property type="component" value="Unassembled WGS sequence"/>
</dbReference>
<dbReference type="AlphaFoldDB" id="A0A9P6JUU7"/>
<gene>
    <name evidence="3" type="ORF">CPB83DRAFT_845991</name>
</gene>
<comment type="caution">
    <text evidence="3">The sequence shown here is derived from an EMBL/GenBank/DDBJ whole genome shotgun (WGS) entry which is preliminary data.</text>
</comment>
<keyword evidence="2" id="KW-0732">Signal</keyword>